<evidence type="ECO:0000313" key="1">
    <source>
        <dbReference type="EMBL" id="PXY21220.1"/>
    </source>
</evidence>
<comment type="caution">
    <text evidence="1">The sequence shown here is derived from an EMBL/GenBank/DDBJ whole genome shotgun (WGS) entry which is preliminary data.</text>
</comment>
<evidence type="ECO:0000313" key="2">
    <source>
        <dbReference type="Proteomes" id="UP000249915"/>
    </source>
</evidence>
<sequence length="88" mass="8835">MAQGITRGSRSAGVLPLLAGITSALALTGAAVYTVGQVSCAEPGQYVRHDDHVELVGSCVDGSRLPQTGTGGPKTGVSGAVLPDNYRP</sequence>
<organism evidence="1 2">
    <name type="scientific">Prauserella muralis</name>
    <dbReference type="NCBI Taxonomy" id="588067"/>
    <lineage>
        <taxon>Bacteria</taxon>
        <taxon>Bacillati</taxon>
        <taxon>Actinomycetota</taxon>
        <taxon>Actinomycetes</taxon>
        <taxon>Pseudonocardiales</taxon>
        <taxon>Pseudonocardiaceae</taxon>
        <taxon>Prauserella</taxon>
    </lineage>
</organism>
<dbReference type="EMBL" id="MASW01000006">
    <property type="protein sequence ID" value="PXY21220.1"/>
    <property type="molecule type" value="Genomic_DNA"/>
</dbReference>
<name>A0A2V4AZ58_9PSEU</name>
<proteinExistence type="predicted"/>
<reference evidence="1 2" key="1">
    <citation type="submission" date="2016-07" db="EMBL/GenBank/DDBJ databases">
        <title>Draft genome sequence of Prauserella muralis DSM 45305, isolated from a mould-covered wall in an indoor environment.</title>
        <authorList>
            <person name="Ruckert C."/>
            <person name="Albersmeier A."/>
            <person name="Jiang C.-L."/>
            <person name="Jiang Y."/>
            <person name="Kalinowski J."/>
            <person name="Schneider O."/>
            <person name="Winkler A."/>
            <person name="Zotchev S.B."/>
        </authorList>
    </citation>
    <scope>NUCLEOTIDE SEQUENCE [LARGE SCALE GENOMIC DNA]</scope>
    <source>
        <strain evidence="1 2">DSM 45305</strain>
    </source>
</reference>
<protein>
    <submittedName>
        <fullName evidence="1">Uncharacterized protein</fullName>
    </submittedName>
</protein>
<accession>A0A2V4AZ58</accession>
<dbReference type="RefSeq" id="WP_112284463.1">
    <property type="nucleotide sequence ID" value="NZ_MASW01000006.1"/>
</dbReference>
<dbReference type="Proteomes" id="UP000249915">
    <property type="component" value="Unassembled WGS sequence"/>
</dbReference>
<gene>
    <name evidence="1" type="ORF">BAY60_27590</name>
</gene>
<dbReference type="AlphaFoldDB" id="A0A2V4AZ58"/>
<dbReference type="OrthoDB" id="3696488at2"/>
<keyword evidence="2" id="KW-1185">Reference proteome</keyword>